<dbReference type="AlphaFoldDB" id="A0A540MQF1"/>
<reference evidence="1 2" key="1">
    <citation type="journal article" date="2019" name="G3 (Bethesda)">
        <title>Sequencing of a Wild Apple (Malus baccata) Genome Unravels the Differences Between Cultivated and Wild Apple Species Regarding Disease Resistance and Cold Tolerance.</title>
        <authorList>
            <person name="Chen X."/>
        </authorList>
    </citation>
    <scope>NUCLEOTIDE SEQUENCE [LARGE SCALE GENOMIC DNA]</scope>
    <source>
        <strain evidence="2">cv. Shandingzi</strain>
        <tissue evidence="1">Leaves</tissue>
    </source>
</reference>
<comment type="caution">
    <text evidence="1">The sequence shown here is derived from an EMBL/GenBank/DDBJ whole genome shotgun (WGS) entry which is preliminary data.</text>
</comment>
<proteinExistence type="predicted"/>
<protein>
    <submittedName>
        <fullName evidence="1">Uncharacterized protein</fullName>
    </submittedName>
</protein>
<gene>
    <name evidence="1" type="ORF">C1H46_013296</name>
</gene>
<dbReference type="Proteomes" id="UP000315295">
    <property type="component" value="Unassembled WGS sequence"/>
</dbReference>
<keyword evidence="2" id="KW-1185">Reference proteome</keyword>
<sequence>MSKRKAAGPIKESLQTTKVKETDALTAWKRKQESIVANYAILWPLGGPAPDRECLFAPVLEMLEFVRSPSGEIRTVPFLVACRHTAPITDFERWKKKYHVNE</sequence>
<evidence type="ECO:0000313" key="2">
    <source>
        <dbReference type="Proteomes" id="UP000315295"/>
    </source>
</evidence>
<dbReference type="EMBL" id="VIEB01000203">
    <property type="protein sequence ID" value="TQE01019.1"/>
    <property type="molecule type" value="Genomic_DNA"/>
</dbReference>
<organism evidence="1 2">
    <name type="scientific">Malus baccata</name>
    <name type="common">Siberian crab apple</name>
    <name type="synonym">Pyrus baccata</name>
    <dbReference type="NCBI Taxonomy" id="106549"/>
    <lineage>
        <taxon>Eukaryota</taxon>
        <taxon>Viridiplantae</taxon>
        <taxon>Streptophyta</taxon>
        <taxon>Embryophyta</taxon>
        <taxon>Tracheophyta</taxon>
        <taxon>Spermatophyta</taxon>
        <taxon>Magnoliopsida</taxon>
        <taxon>eudicotyledons</taxon>
        <taxon>Gunneridae</taxon>
        <taxon>Pentapetalae</taxon>
        <taxon>rosids</taxon>
        <taxon>fabids</taxon>
        <taxon>Rosales</taxon>
        <taxon>Rosaceae</taxon>
        <taxon>Amygdaloideae</taxon>
        <taxon>Maleae</taxon>
        <taxon>Malus</taxon>
    </lineage>
</organism>
<name>A0A540MQF1_MALBA</name>
<accession>A0A540MQF1</accession>
<evidence type="ECO:0000313" key="1">
    <source>
        <dbReference type="EMBL" id="TQE01019.1"/>
    </source>
</evidence>